<dbReference type="PANTHER" id="PTHR43532:SF1">
    <property type="entry name" value="GLUCOSE-1-PHOSPHATE THYMIDYLYLTRANSFERASE 1"/>
    <property type="match status" value="1"/>
</dbReference>
<keyword evidence="6" id="KW-0548">Nucleotidyltransferase</keyword>
<dbReference type="InterPro" id="IPR005908">
    <property type="entry name" value="G1P_thy_trans_l"/>
</dbReference>
<dbReference type="EMBL" id="CP048209">
    <property type="protein sequence ID" value="QHT61606.1"/>
    <property type="molecule type" value="Genomic_DNA"/>
</dbReference>
<evidence type="ECO:0000256" key="6">
    <source>
        <dbReference type="ARBA" id="ARBA00022695"/>
    </source>
</evidence>
<evidence type="ECO:0000256" key="9">
    <source>
        <dbReference type="ARBA" id="ARBA00032492"/>
    </source>
</evidence>
<dbReference type="CDD" id="cd04189">
    <property type="entry name" value="G1P_TT_long"/>
    <property type="match status" value="1"/>
</dbReference>
<evidence type="ECO:0000259" key="12">
    <source>
        <dbReference type="Pfam" id="PF00483"/>
    </source>
</evidence>
<dbReference type="GO" id="GO:0008879">
    <property type="term" value="F:glucose-1-phosphate thymidylyltransferase activity"/>
    <property type="evidence" value="ECO:0007669"/>
    <property type="project" value="UniProtKB-EC"/>
</dbReference>
<gene>
    <name evidence="13" type="ORF">GXP70_17600</name>
</gene>
<evidence type="ECO:0000256" key="4">
    <source>
        <dbReference type="ARBA" id="ARBA00017654"/>
    </source>
</evidence>
<dbReference type="Proteomes" id="UP000476064">
    <property type="component" value="Chromosome"/>
</dbReference>
<keyword evidence="8" id="KW-0460">Magnesium</keyword>
<evidence type="ECO:0000256" key="2">
    <source>
        <dbReference type="ARBA" id="ARBA00010480"/>
    </source>
</evidence>
<comment type="similarity">
    <text evidence="2">Belongs to the glucose-1-phosphate thymidylyltransferase family.</text>
</comment>
<organism evidence="13 14">
    <name type="scientific">Paenibacillus lycopersici</name>
    <dbReference type="NCBI Taxonomy" id="2704462"/>
    <lineage>
        <taxon>Bacteria</taxon>
        <taxon>Bacillati</taxon>
        <taxon>Bacillota</taxon>
        <taxon>Bacilli</taxon>
        <taxon>Bacillales</taxon>
        <taxon>Paenibacillaceae</taxon>
        <taxon>Paenibacillus</taxon>
    </lineage>
</organism>
<keyword evidence="7" id="KW-0479">Metal-binding</keyword>
<dbReference type="InterPro" id="IPR005835">
    <property type="entry name" value="NTP_transferase_dom"/>
</dbReference>
<dbReference type="GO" id="GO:0046872">
    <property type="term" value="F:metal ion binding"/>
    <property type="evidence" value="ECO:0007669"/>
    <property type="project" value="UniProtKB-KW"/>
</dbReference>
<evidence type="ECO:0000256" key="10">
    <source>
        <dbReference type="ARBA" id="ARBA00032598"/>
    </source>
</evidence>
<dbReference type="InterPro" id="IPR005907">
    <property type="entry name" value="G1P_thy_trans_s"/>
</dbReference>
<dbReference type="RefSeq" id="WP_162358045.1">
    <property type="nucleotide sequence ID" value="NZ_CP048209.1"/>
</dbReference>
<evidence type="ECO:0000313" key="13">
    <source>
        <dbReference type="EMBL" id="QHT61606.1"/>
    </source>
</evidence>
<keyword evidence="5 13" id="KW-0808">Transferase</keyword>
<dbReference type="KEGG" id="plyc:GXP70_17600"/>
<evidence type="ECO:0000313" key="14">
    <source>
        <dbReference type="Proteomes" id="UP000476064"/>
    </source>
</evidence>
<sequence>MKGMILCAGHGTRLRPFTYSRPKCTVPVNGVPVIVSIVEQFVKLGINDIGVVLNATQHQIRRLLGNGSSFGASISYFLQDEALGLAHAVQAGRSFLQDGPFFLMLGDNLVNDVPSALIEQVANGNAEASLLLARVDDPRQFGVATLREGIIVRLDEKPAAPMSDLAIVGVYAFGGAIFQMLDRLQPSARGEYEITDAIMGLIEAGARVTYSLMAEPFFDIGNPDRWLAANRFMLDRYSVTAVGGSKGLM</sequence>
<feature type="domain" description="Nucleotidyl transferase" evidence="12">
    <location>
        <begin position="2"/>
        <end position="235"/>
    </location>
</feature>
<proteinExistence type="inferred from homology"/>
<evidence type="ECO:0000256" key="11">
    <source>
        <dbReference type="ARBA" id="ARBA00049336"/>
    </source>
</evidence>
<comment type="cofactor">
    <cofactor evidence="1">
        <name>Mg(2+)</name>
        <dbReference type="ChEBI" id="CHEBI:18420"/>
    </cofactor>
</comment>
<evidence type="ECO:0000256" key="3">
    <source>
        <dbReference type="ARBA" id="ARBA00012461"/>
    </source>
</evidence>
<name>A0A6C0FWV7_9BACL</name>
<evidence type="ECO:0000256" key="1">
    <source>
        <dbReference type="ARBA" id="ARBA00001946"/>
    </source>
</evidence>
<dbReference type="AlphaFoldDB" id="A0A6C0FWV7"/>
<dbReference type="InterPro" id="IPR029044">
    <property type="entry name" value="Nucleotide-diphossugar_trans"/>
</dbReference>
<evidence type="ECO:0000256" key="7">
    <source>
        <dbReference type="ARBA" id="ARBA00022723"/>
    </source>
</evidence>
<dbReference type="PANTHER" id="PTHR43532">
    <property type="entry name" value="GLUCOSE-1-PHOSPHATE THYMIDYLYLTRANSFERASE"/>
    <property type="match status" value="1"/>
</dbReference>
<dbReference type="SUPFAM" id="SSF53448">
    <property type="entry name" value="Nucleotide-diphospho-sugar transferases"/>
    <property type="match status" value="1"/>
</dbReference>
<dbReference type="Pfam" id="PF00483">
    <property type="entry name" value="NTP_transferase"/>
    <property type="match status" value="1"/>
</dbReference>
<dbReference type="EC" id="2.7.7.24" evidence="3"/>
<dbReference type="Gene3D" id="3.90.550.10">
    <property type="entry name" value="Spore Coat Polysaccharide Biosynthesis Protein SpsA, Chain A"/>
    <property type="match status" value="1"/>
</dbReference>
<evidence type="ECO:0000256" key="8">
    <source>
        <dbReference type="ARBA" id="ARBA00022842"/>
    </source>
</evidence>
<keyword evidence="14" id="KW-1185">Reference proteome</keyword>
<accession>A0A6C0FWV7</accession>
<protein>
    <recommendedName>
        <fullName evidence="4">Glucose-1-phosphate thymidylyltransferase</fullName>
        <ecNumber evidence="3">2.7.7.24</ecNumber>
    </recommendedName>
    <alternativeName>
        <fullName evidence="10">dTDP-glucose pyrophosphorylase</fullName>
    </alternativeName>
    <alternativeName>
        <fullName evidence="9">dTDP-glucose synthase</fullName>
    </alternativeName>
</protein>
<reference evidence="13 14" key="1">
    <citation type="submission" date="2020-01" db="EMBL/GenBank/DDBJ databases">
        <title>Paenibacillus sp. nov., isolated from tomato rhizosphere.</title>
        <authorList>
            <person name="Weon H.-Y."/>
            <person name="Lee S.A."/>
        </authorList>
    </citation>
    <scope>NUCLEOTIDE SEQUENCE [LARGE SCALE GENOMIC DNA]</scope>
    <source>
        <strain evidence="13 14">12200R-189</strain>
    </source>
</reference>
<comment type="catalytic activity">
    <reaction evidence="11">
        <text>dTTP + alpha-D-glucose 1-phosphate + H(+) = dTDP-alpha-D-glucose + diphosphate</text>
        <dbReference type="Rhea" id="RHEA:15225"/>
        <dbReference type="ChEBI" id="CHEBI:15378"/>
        <dbReference type="ChEBI" id="CHEBI:33019"/>
        <dbReference type="ChEBI" id="CHEBI:37568"/>
        <dbReference type="ChEBI" id="CHEBI:57477"/>
        <dbReference type="ChEBI" id="CHEBI:58601"/>
        <dbReference type="EC" id="2.7.7.24"/>
    </reaction>
</comment>
<evidence type="ECO:0000256" key="5">
    <source>
        <dbReference type="ARBA" id="ARBA00022679"/>
    </source>
</evidence>